<dbReference type="Pfam" id="PF17232">
    <property type="entry name" value="Pep1_7"/>
    <property type="match status" value="1"/>
</dbReference>
<evidence type="ECO:0000313" key="4">
    <source>
        <dbReference type="Proteomes" id="UP000189703"/>
    </source>
</evidence>
<dbReference type="InterPro" id="IPR035176">
    <property type="entry name" value="PEP"/>
</dbReference>
<sequence>MEKFSSARVVAQSAIVAYYSYSHQRPCCYLQQALRAISKCVGLDSSSKPPPQPHKEANKACQTGSQDPPSATDRGLDPPSTTEQGTKATEDAAATPQTIETSALTRRSARPPPVNRGSGGQTN</sequence>
<dbReference type="OMA" id="KEANKAC"/>
<dbReference type="InParanoid" id="A0A1U8AFH6"/>
<reference evidence="5" key="1">
    <citation type="submission" date="2025-08" db="UniProtKB">
        <authorList>
            <consortium name="RefSeq"/>
        </authorList>
    </citation>
    <scope>IDENTIFICATION</scope>
</reference>
<protein>
    <submittedName>
        <fullName evidence="5">Elicitor peptide 6</fullName>
    </submittedName>
</protein>
<accession>A0A1U8AFH6</accession>
<evidence type="ECO:0000256" key="1">
    <source>
        <dbReference type="ARBA" id="ARBA00011021"/>
    </source>
</evidence>
<dbReference type="OrthoDB" id="1160919at2759"/>
<dbReference type="GeneID" id="104600023"/>
<evidence type="ECO:0000256" key="2">
    <source>
        <dbReference type="ARBA" id="ARBA00022821"/>
    </source>
</evidence>
<proteinExistence type="inferred from homology"/>
<evidence type="ECO:0000256" key="3">
    <source>
        <dbReference type="SAM" id="MobiDB-lite"/>
    </source>
</evidence>
<keyword evidence="4" id="KW-1185">Reference proteome</keyword>
<keyword evidence="2" id="KW-0611">Plant defense</keyword>
<dbReference type="Proteomes" id="UP000189703">
    <property type="component" value="Unplaced"/>
</dbReference>
<comment type="similarity">
    <text evidence="1">Belongs to the brassicaceae elicitor peptide family.</text>
</comment>
<feature type="compositionally biased region" description="Polar residues" evidence="3">
    <location>
        <begin position="60"/>
        <end position="69"/>
    </location>
</feature>
<organism evidence="4 5">
    <name type="scientific">Nelumbo nucifera</name>
    <name type="common">Sacred lotus</name>
    <dbReference type="NCBI Taxonomy" id="4432"/>
    <lineage>
        <taxon>Eukaryota</taxon>
        <taxon>Viridiplantae</taxon>
        <taxon>Streptophyta</taxon>
        <taxon>Embryophyta</taxon>
        <taxon>Tracheophyta</taxon>
        <taxon>Spermatophyta</taxon>
        <taxon>Magnoliopsida</taxon>
        <taxon>Proteales</taxon>
        <taxon>Nelumbonaceae</taxon>
        <taxon>Nelumbo</taxon>
    </lineage>
</organism>
<dbReference type="KEGG" id="nnu:104600023"/>
<dbReference type="GO" id="GO:0045087">
    <property type="term" value="P:innate immune response"/>
    <property type="evidence" value="ECO:0007669"/>
    <property type="project" value="InterPro"/>
</dbReference>
<dbReference type="AlphaFoldDB" id="A0A1U8AFH6"/>
<evidence type="ECO:0000313" key="5">
    <source>
        <dbReference type="RefSeq" id="XP_010261119.1"/>
    </source>
</evidence>
<feature type="compositionally biased region" description="Polar residues" evidence="3">
    <location>
        <begin position="95"/>
        <end position="105"/>
    </location>
</feature>
<name>A0A1U8AFH6_NELNU</name>
<gene>
    <name evidence="5" type="primary">LOC104600023</name>
</gene>
<feature type="region of interest" description="Disordered" evidence="3">
    <location>
        <begin position="42"/>
        <end position="123"/>
    </location>
</feature>
<dbReference type="RefSeq" id="XP_010261119.1">
    <property type="nucleotide sequence ID" value="XM_010262817.2"/>
</dbReference>